<gene>
    <name evidence="2" type="ORF">ADEAN_000475300</name>
</gene>
<evidence type="ECO:0000313" key="2">
    <source>
        <dbReference type="EMBL" id="CAD2217275.1"/>
    </source>
</evidence>
<keyword evidence="1" id="KW-0812">Transmembrane</keyword>
<organism evidence="2 3">
    <name type="scientific">Angomonas deanei</name>
    <dbReference type="NCBI Taxonomy" id="59799"/>
    <lineage>
        <taxon>Eukaryota</taxon>
        <taxon>Discoba</taxon>
        <taxon>Euglenozoa</taxon>
        <taxon>Kinetoplastea</taxon>
        <taxon>Metakinetoplastina</taxon>
        <taxon>Trypanosomatida</taxon>
        <taxon>Trypanosomatidae</taxon>
        <taxon>Strigomonadinae</taxon>
        <taxon>Angomonas</taxon>
    </lineage>
</organism>
<keyword evidence="1" id="KW-0472">Membrane</keyword>
<feature type="transmembrane region" description="Helical" evidence="1">
    <location>
        <begin position="86"/>
        <end position="108"/>
    </location>
</feature>
<feature type="transmembrane region" description="Helical" evidence="1">
    <location>
        <begin position="6"/>
        <end position="28"/>
    </location>
</feature>
<sequence length="333" mass="37581">MLNWWLILLIVVIPIVVILLAVYILIFFQNKDDAKSDIGYKVIFVLAMVVGLGSVLLLPYDVANSPDPTQQTKYNQTLNTQLMWEVVLWMMAALAVVICPFLMFFYEAYDPEKPKIGKQIAHGIVSTLIIFVIFALVTGLCYWKVGVSQIKFEAFATGPQLLPVTNAGILNNGTYEDATLVINVTFTTYCMGMLCFFGWIFFFFYGGVGVTSYPIRKLLAFPKRVKRIGSSRFTQEMAIILAKAEALLELSLQLQKQCRSRISRQNKSKVNIIRNEVYILEAQQNQLIWAYTKAGGSPFIVYGGLAMHIICLGTGIAWILHIFIYNTFDADPF</sequence>
<dbReference type="PANTHER" id="PTHR31652">
    <property type="entry name" value="LIMR FAMILY PROTEIN DDB_G0283707-RELATED"/>
    <property type="match status" value="1"/>
</dbReference>
<keyword evidence="3" id="KW-1185">Reference proteome</keyword>
<name>A0A7G2CCV5_9TRYP</name>
<protein>
    <submittedName>
        <fullName evidence="2">LMBR1-like membrane protein, putative</fullName>
    </submittedName>
</protein>
<dbReference type="PANTHER" id="PTHR31652:SF1">
    <property type="entry name" value="LMBR1-LIKE MEMBRANE PROTEIN"/>
    <property type="match status" value="1"/>
</dbReference>
<dbReference type="Pfam" id="PF04791">
    <property type="entry name" value="LMBR1"/>
    <property type="match status" value="1"/>
</dbReference>
<proteinExistence type="predicted"/>
<feature type="transmembrane region" description="Helical" evidence="1">
    <location>
        <begin position="186"/>
        <end position="208"/>
    </location>
</feature>
<evidence type="ECO:0000313" key="3">
    <source>
        <dbReference type="Proteomes" id="UP000515908"/>
    </source>
</evidence>
<feature type="transmembrane region" description="Helical" evidence="1">
    <location>
        <begin position="40"/>
        <end position="60"/>
    </location>
</feature>
<dbReference type="OrthoDB" id="73273at2759"/>
<dbReference type="VEuPathDB" id="TriTrypDB:ADEAN_000475300"/>
<dbReference type="EMBL" id="LR877152">
    <property type="protein sequence ID" value="CAD2217275.1"/>
    <property type="molecule type" value="Genomic_DNA"/>
</dbReference>
<dbReference type="AlphaFoldDB" id="A0A7G2CCV5"/>
<feature type="transmembrane region" description="Helical" evidence="1">
    <location>
        <begin position="299"/>
        <end position="324"/>
    </location>
</feature>
<evidence type="ECO:0000256" key="1">
    <source>
        <dbReference type="SAM" id="Phobius"/>
    </source>
</evidence>
<reference evidence="2 3" key="1">
    <citation type="submission" date="2020-08" db="EMBL/GenBank/DDBJ databases">
        <authorList>
            <person name="Newling K."/>
            <person name="Davey J."/>
            <person name="Forrester S."/>
        </authorList>
    </citation>
    <scope>NUCLEOTIDE SEQUENCE [LARGE SCALE GENOMIC DNA]</scope>
    <source>
        <strain evidence="3">Crithidia deanei Carvalho (ATCC PRA-265)</strain>
    </source>
</reference>
<dbReference type="Proteomes" id="UP000515908">
    <property type="component" value="Chromosome 08"/>
</dbReference>
<accession>A0A7G2CCV5</accession>
<dbReference type="InterPro" id="IPR006876">
    <property type="entry name" value="LMBR1-like_membr_prot"/>
</dbReference>
<keyword evidence="1" id="KW-1133">Transmembrane helix</keyword>
<feature type="transmembrane region" description="Helical" evidence="1">
    <location>
        <begin position="120"/>
        <end position="145"/>
    </location>
</feature>